<organism evidence="1 2">
    <name type="scientific">Carya illinoinensis</name>
    <name type="common">Pecan</name>
    <dbReference type="NCBI Taxonomy" id="32201"/>
    <lineage>
        <taxon>Eukaryota</taxon>
        <taxon>Viridiplantae</taxon>
        <taxon>Streptophyta</taxon>
        <taxon>Embryophyta</taxon>
        <taxon>Tracheophyta</taxon>
        <taxon>Spermatophyta</taxon>
        <taxon>Magnoliopsida</taxon>
        <taxon>eudicotyledons</taxon>
        <taxon>Gunneridae</taxon>
        <taxon>Pentapetalae</taxon>
        <taxon>rosids</taxon>
        <taxon>fabids</taxon>
        <taxon>Fagales</taxon>
        <taxon>Juglandaceae</taxon>
        <taxon>Carya</taxon>
    </lineage>
</organism>
<protein>
    <submittedName>
        <fullName evidence="1">Uncharacterized protein</fullName>
    </submittedName>
</protein>
<dbReference type="AlphaFoldDB" id="A0A8T1R170"/>
<dbReference type="Proteomes" id="UP000811609">
    <property type="component" value="Chromosome 3"/>
</dbReference>
<sequence length="71" mass="8549">MQTMISQPLKHEDNVKDSWHWLMQYSFWPFWGLLLTLLSTGPQETMVWCFSVSGHQATLRFRLRGYREKTD</sequence>
<gene>
    <name evidence="1" type="ORF">CIPAW_03G116600</name>
</gene>
<accession>A0A8T1R170</accession>
<reference evidence="1" key="1">
    <citation type="submission" date="2020-12" db="EMBL/GenBank/DDBJ databases">
        <title>WGS assembly of Carya illinoinensis cv. Pawnee.</title>
        <authorList>
            <person name="Platts A."/>
            <person name="Shu S."/>
            <person name="Wright S."/>
            <person name="Barry K."/>
            <person name="Edger P."/>
            <person name="Pires J.C."/>
            <person name="Schmutz J."/>
        </authorList>
    </citation>
    <scope>NUCLEOTIDE SEQUENCE</scope>
    <source>
        <tissue evidence="1">Leaf</tissue>
    </source>
</reference>
<evidence type="ECO:0000313" key="2">
    <source>
        <dbReference type="Proteomes" id="UP000811609"/>
    </source>
</evidence>
<proteinExistence type="predicted"/>
<keyword evidence="2" id="KW-1185">Reference proteome</keyword>
<evidence type="ECO:0000313" key="1">
    <source>
        <dbReference type="EMBL" id="KAG6660606.1"/>
    </source>
</evidence>
<name>A0A8T1R170_CARIL</name>
<dbReference type="EMBL" id="CM031811">
    <property type="protein sequence ID" value="KAG6660606.1"/>
    <property type="molecule type" value="Genomic_DNA"/>
</dbReference>
<comment type="caution">
    <text evidence="1">The sequence shown here is derived from an EMBL/GenBank/DDBJ whole genome shotgun (WGS) entry which is preliminary data.</text>
</comment>